<organism evidence="1">
    <name type="scientific">Mesocestoides corti</name>
    <name type="common">Flatworm</name>
    <dbReference type="NCBI Taxonomy" id="53468"/>
    <lineage>
        <taxon>Eukaryota</taxon>
        <taxon>Metazoa</taxon>
        <taxon>Spiralia</taxon>
        <taxon>Lophotrochozoa</taxon>
        <taxon>Platyhelminthes</taxon>
        <taxon>Cestoda</taxon>
        <taxon>Eucestoda</taxon>
        <taxon>Cyclophyllidea</taxon>
        <taxon>Mesocestoididae</taxon>
        <taxon>Mesocestoides</taxon>
    </lineage>
</organism>
<protein>
    <submittedName>
        <fullName evidence="1">Pep3_Vps18 domain-containing protein</fullName>
    </submittedName>
</protein>
<dbReference type="AlphaFoldDB" id="A0A5K3FEL9"/>
<sequence length="101" mass="11117">MEEADDESLMYREPLPADNTVEIAAVLADEKLRAASVLGGERHAMVATSCDRGRDFWLYGVPRALNDAPETESQSAHEFSVSIVTTRNGPTGEHEEQNKDI</sequence>
<name>A0A5K3FEL9_MESCO</name>
<accession>A0A5K3FEL9</accession>
<dbReference type="WBParaSite" id="MCU_006817-RA">
    <property type="protein sequence ID" value="MCU_006817-RA"/>
    <property type="gene ID" value="MCU_006817"/>
</dbReference>
<proteinExistence type="predicted"/>
<evidence type="ECO:0000313" key="1">
    <source>
        <dbReference type="WBParaSite" id="MCU_006817-RA"/>
    </source>
</evidence>
<reference evidence="1" key="1">
    <citation type="submission" date="2019-11" db="UniProtKB">
        <authorList>
            <consortium name="WormBaseParasite"/>
        </authorList>
    </citation>
    <scope>IDENTIFICATION</scope>
</reference>